<proteinExistence type="predicted"/>
<dbReference type="InterPro" id="IPR017609">
    <property type="entry name" value="Xanthine_dehydrogenase_dsu"/>
</dbReference>
<protein>
    <submittedName>
        <fullName evidence="3">Xanthine dehydrogenase subunit D</fullName>
    </submittedName>
</protein>
<dbReference type="InterPro" id="IPR000674">
    <property type="entry name" value="Ald_Oxase/Xan_DH_a/b"/>
</dbReference>
<dbReference type="RefSeq" id="WP_105957565.1">
    <property type="nucleotide sequence ID" value="NZ_PVNS01000001.1"/>
</dbReference>
<dbReference type="GO" id="GO:0005506">
    <property type="term" value="F:iron ion binding"/>
    <property type="evidence" value="ECO:0007669"/>
    <property type="project" value="InterPro"/>
</dbReference>
<keyword evidence="4" id="KW-1185">Reference proteome</keyword>
<sequence length="759" mass="81929">MKLNDTAASWRKRPDGSAKIDGSFQYLTDKEVPGCLHARVKRSGIPHARLRRVYTAEAEAMPGVRAVLTADDVPGLNGFGIADPNQPVFVRDHIRFEADAVAAVAADTPEIAQAALDVITIDVEPLPVLDTPEKALHPEAVKLHPDGNILHETFHERGDIQAGFAEAAVVVEETYETPRQMHVFMEMEGGLFVPETDGTLTVYAPTQHGYKDRMQLSRILGWEEEQIRIVSSPIGGSFGGKDELNVQPFGALLALATGQPVKIHYSRKESVRAGLKRHPMKITMRTGVDKDGLITAHEALLVSDTGAYATLGGPVLQFATEHTISGYIMPNVRIEGLAVYTNNGISGEFRGFGGNQALFALEGQMDRLAEKLGVDPWEMRRRNLRQENDPGPLGQRVAPNDGPRGVWEAVQQSPLWKRPSFSRDKQEPWIVRGTGASIAMHGSGLGYGIPDPAGGELRLTPEGKIEAAFGHEEFGQGLVGTLEIMLLRHFHCAENDLLMTIGDTSTVPKSGSSTASRSTNMIWQALEYLVPPFKNTLFKRASALTGAAVENMETGAEGIRHKKSGALLVSYRRLAAEGSLKESTEFHFPLTPDPVMGGHFLYGSTAVIAEVEVNQLTGTVRVTGADHAVAAGSVVNPLGYLGQIEGGSIMALGFTLTEDAVMNDGVYQTGNLDAYLIPTIQDVPKHQAVEAVERLPEGDTYGPRGVGEIGSVALAPAICEAIYQAAGVRVTKLPVEREKLIREEALLEAWMDAEGAETG</sequence>
<feature type="region of interest" description="Disordered" evidence="1">
    <location>
        <begin position="385"/>
        <end position="404"/>
    </location>
</feature>
<dbReference type="EMBL" id="PVNS01000001">
    <property type="protein sequence ID" value="PRO67180.1"/>
    <property type="molecule type" value="Genomic_DNA"/>
</dbReference>
<evidence type="ECO:0000313" key="4">
    <source>
        <dbReference type="Proteomes" id="UP000243650"/>
    </source>
</evidence>
<accession>A0A2P6MLR7</accession>
<evidence type="ECO:0000259" key="2">
    <source>
        <dbReference type="SMART" id="SM01008"/>
    </source>
</evidence>
<dbReference type="OrthoDB" id="9759099at2"/>
<dbReference type="InterPro" id="IPR046867">
    <property type="entry name" value="AldOxase/xan_DH_MoCoBD2"/>
</dbReference>
<dbReference type="SUPFAM" id="SSF56003">
    <property type="entry name" value="Molybdenum cofactor-binding domain"/>
    <property type="match status" value="1"/>
</dbReference>
<dbReference type="AlphaFoldDB" id="A0A2P6MLR7"/>
<dbReference type="NCBIfam" id="TIGR03196">
    <property type="entry name" value="pucD"/>
    <property type="match status" value="1"/>
</dbReference>
<dbReference type="PANTHER" id="PTHR11908">
    <property type="entry name" value="XANTHINE DEHYDROGENASE"/>
    <property type="match status" value="1"/>
</dbReference>
<comment type="caution">
    <text evidence="3">The sequence shown here is derived from an EMBL/GenBank/DDBJ whole genome shotgun (WGS) entry which is preliminary data.</text>
</comment>
<dbReference type="InterPro" id="IPR037165">
    <property type="entry name" value="AldOxase/xan_DH_Mopterin-bd_sf"/>
</dbReference>
<dbReference type="InterPro" id="IPR008274">
    <property type="entry name" value="AldOxase/xan_DH_MoCoBD1"/>
</dbReference>
<dbReference type="Gene3D" id="3.90.1170.50">
    <property type="entry name" value="Aldehyde oxidase/xanthine dehydrogenase, a/b hammerhead"/>
    <property type="match status" value="1"/>
</dbReference>
<dbReference type="InterPro" id="IPR036856">
    <property type="entry name" value="Ald_Oxase/Xan_DH_a/b_sf"/>
</dbReference>
<dbReference type="PANTHER" id="PTHR11908:SF157">
    <property type="entry name" value="XANTHINE DEHYDROGENASE SUBUNIT D-RELATED"/>
    <property type="match status" value="1"/>
</dbReference>
<dbReference type="InterPro" id="IPR016208">
    <property type="entry name" value="Ald_Oxase/xanthine_DH-like"/>
</dbReference>
<dbReference type="Pfam" id="PF01315">
    <property type="entry name" value="Ald_Xan_dh_C"/>
    <property type="match status" value="1"/>
</dbReference>
<dbReference type="GO" id="GO:0016491">
    <property type="term" value="F:oxidoreductase activity"/>
    <property type="evidence" value="ECO:0007669"/>
    <property type="project" value="InterPro"/>
</dbReference>
<gene>
    <name evidence="3" type="primary">pucD</name>
    <name evidence="3" type="ORF">C6I21_01065</name>
</gene>
<dbReference type="SMART" id="SM01008">
    <property type="entry name" value="Ald_Xan_dh_C"/>
    <property type="match status" value="1"/>
</dbReference>
<dbReference type="Pfam" id="PF02738">
    <property type="entry name" value="MoCoBD_1"/>
    <property type="match status" value="1"/>
</dbReference>
<dbReference type="Gene3D" id="3.30.365.10">
    <property type="entry name" value="Aldehyde oxidase/xanthine dehydrogenase, molybdopterin binding domain"/>
    <property type="match status" value="4"/>
</dbReference>
<feature type="domain" description="Aldehyde oxidase/xanthine dehydrogenase a/b hammerhead" evidence="2">
    <location>
        <begin position="21"/>
        <end position="127"/>
    </location>
</feature>
<dbReference type="Pfam" id="PF20256">
    <property type="entry name" value="MoCoBD_2"/>
    <property type="match status" value="1"/>
</dbReference>
<organism evidence="3 4">
    <name type="scientific">Alkalicoccus urumqiensis</name>
    <name type="common">Bacillus urumqiensis</name>
    <dbReference type="NCBI Taxonomy" id="1548213"/>
    <lineage>
        <taxon>Bacteria</taxon>
        <taxon>Bacillati</taxon>
        <taxon>Bacillota</taxon>
        <taxon>Bacilli</taxon>
        <taxon>Bacillales</taxon>
        <taxon>Bacillaceae</taxon>
        <taxon>Alkalicoccus</taxon>
    </lineage>
</organism>
<evidence type="ECO:0000256" key="1">
    <source>
        <dbReference type="SAM" id="MobiDB-lite"/>
    </source>
</evidence>
<dbReference type="SUPFAM" id="SSF54665">
    <property type="entry name" value="CO dehydrogenase molybdoprotein N-domain-like"/>
    <property type="match status" value="1"/>
</dbReference>
<evidence type="ECO:0000313" key="3">
    <source>
        <dbReference type="EMBL" id="PRO67180.1"/>
    </source>
</evidence>
<name>A0A2P6MLR7_ALKUR</name>
<reference evidence="3 4" key="1">
    <citation type="submission" date="2018-03" db="EMBL/GenBank/DDBJ databases">
        <title>Bacillus urumqiensis sp. nov., a moderately haloalkaliphilic bacterium isolated from a salt lake.</title>
        <authorList>
            <person name="Zhao B."/>
            <person name="Liao Z."/>
        </authorList>
    </citation>
    <scope>NUCLEOTIDE SEQUENCE [LARGE SCALE GENOMIC DNA]</scope>
    <source>
        <strain evidence="3 4">BZ-SZ-XJ18</strain>
    </source>
</reference>
<dbReference type="Proteomes" id="UP000243650">
    <property type="component" value="Unassembled WGS sequence"/>
</dbReference>